<organism evidence="1 2">
    <name type="scientific">Caballeronia sordidicola</name>
    <name type="common">Burkholderia sordidicola</name>
    <dbReference type="NCBI Taxonomy" id="196367"/>
    <lineage>
        <taxon>Bacteria</taxon>
        <taxon>Pseudomonadati</taxon>
        <taxon>Pseudomonadota</taxon>
        <taxon>Betaproteobacteria</taxon>
        <taxon>Burkholderiales</taxon>
        <taxon>Burkholderiaceae</taxon>
        <taxon>Caballeronia</taxon>
    </lineage>
</organism>
<sequence>MARVLQARGDAPGLVHVISAMEACPSYKPWHDKSSGKTYLRPETGKCLHYYFYFIDDELGLCYLRVPTWAPFGLQFYCNGHSAVARALKREAIEFVQADNAFLRIADVDRAQAIADALSPDMLHERLDRYAQWLCPVLDVFGQTYHWSLRQAEYSTDLMFRSQQTLVPLYDVLSRQAVLAAHAGKVAGFLGKKVTVQLAQEIGADVQKAEGLFLNGRGPGRHDDRGVRIERRVADVVSERGQVMA</sequence>
<name>A0A226WLF1_CABSO</name>
<proteinExistence type="predicted"/>
<accession>A0A226WLF1</accession>
<gene>
    <name evidence="1" type="ORF">BSU04_44025</name>
</gene>
<dbReference type="Proteomes" id="UP000214720">
    <property type="component" value="Unassembled WGS sequence"/>
</dbReference>
<reference evidence="2" key="1">
    <citation type="submission" date="2017-01" db="EMBL/GenBank/DDBJ databases">
        <title>Genome Analysis of Deinococcus marmoris KOPRI26562.</title>
        <authorList>
            <person name="Kim J.H."/>
            <person name="Oh H.-M."/>
        </authorList>
    </citation>
    <scope>NUCLEOTIDE SEQUENCE [LARGE SCALE GENOMIC DNA]</scope>
    <source>
        <strain evidence="2">PAMC 26633</strain>
    </source>
</reference>
<protein>
    <submittedName>
        <fullName evidence="1">Uncharacterized protein</fullName>
    </submittedName>
</protein>
<evidence type="ECO:0000313" key="2">
    <source>
        <dbReference type="Proteomes" id="UP000214720"/>
    </source>
</evidence>
<comment type="caution">
    <text evidence="1">The sequence shown here is derived from an EMBL/GenBank/DDBJ whole genome shotgun (WGS) entry which is preliminary data.</text>
</comment>
<evidence type="ECO:0000313" key="1">
    <source>
        <dbReference type="EMBL" id="OXC72024.1"/>
    </source>
</evidence>
<dbReference type="EMBL" id="MTHB01000287">
    <property type="protein sequence ID" value="OXC72024.1"/>
    <property type="molecule type" value="Genomic_DNA"/>
</dbReference>
<dbReference type="AlphaFoldDB" id="A0A226WLF1"/>